<accession>A0ABT7AWZ1</accession>
<keyword evidence="2" id="KW-1185">Reference proteome</keyword>
<name>A0ABT7AWZ1_9CYAN</name>
<sequence>MTEERDDLIGFSFVLPKGLVDEEGTVHREGIIRLATGQDEIMGDRHPTLSDYPDYRPLVMLSRTIVQLGTLPSLTPEALENLFLIDLDYLLDVYNSINPTEAELILSGE</sequence>
<comment type="caution">
    <text evidence="1">The sequence shown here is derived from an EMBL/GenBank/DDBJ whole genome shotgun (WGS) entry which is preliminary data.</text>
</comment>
<proteinExistence type="predicted"/>
<dbReference type="Proteomes" id="UP001235303">
    <property type="component" value="Unassembled WGS sequence"/>
</dbReference>
<reference evidence="1 2" key="1">
    <citation type="submission" date="2023-01" db="EMBL/GenBank/DDBJ databases">
        <title>Novel diversity within Roseofilum (Cyanobacteria; Desertifilaceae) from marine benthic mats with descriptions of four novel species.</title>
        <authorList>
            <person name="Wang Y."/>
            <person name="Berthold D.E."/>
            <person name="Hu J."/>
            <person name="Lefler F.W."/>
            <person name="Laughinghouse H.D. IV."/>
        </authorList>
    </citation>
    <scope>NUCLEOTIDE SEQUENCE [LARGE SCALE GENOMIC DNA]</scope>
    <source>
        <strain evidence="1 2">BLCC-M154</strain>
    </source>
</reference>
<gene>
    <name evidence="1" type="ORF">PMG71_18540</name>
</gene>
<dbReference type="RefSeq" id="WP_283755187.1">
    <property type="nucleotide sequence ID" value="NZ_JAQOSP010000116.1"/>
</dbReference>
<evidence type="ECO:0000313" key="2">
    <source>
        <dbReference type="Proteomes" id="UP001235303"/>
    </source>
</evidence>
<protein>
    <recommendedName>
        <fullName evidence="3">Phage tail assembly protein</fullName>
    </recommendedName>
</protein>
<evidence type="ECO:0000313" key="1">
    <source>
        <dbReference type="EMBL" id="MDJ1171434.1"/>
    </source>
</evidence>
<organism evidence="1 2">
    <name type="scientific">Roseofilum acuticapitatum BLCC-M154</name>
    <dbReference type="NCBI Taxonomy" id="3022444"/>
    <lineage>
        <taxon>Bacteria</taxon>
        <taxon>Bacillati</taxon>
        <taxon>Cyanobacteriota</taxon>
        <taxon>Cyanophyceae</taxon>
        <taxon>Desertifilales</taxon>
        <taxon>Desertifilaceae</taxon>
        <taxon>Roseofilum</taxon>
        <taxon>Roseofilum acuticapitatum</taxon>
    </lineage>
</organism>
<evidence type="ECO:0008006" key="3">
    <source>
        <dbReference type="Google" id="ProtNLM"/>
    </source>
</evidence>
<dbReference type="EMBL" id="JAQOSP010000116">
    <property type="protein sequence ID" value="MDJ1171434.1"/>
    <property type="molecule type" value="Genomic_DNA"/>
</dbReference>